<dbReference type="EC" id="2.7.13.3" evidence="2"/>
<dbReference type="EMBL" id="WUMV01000001">
    <property type="protein sequence ID" value="MXN63643.1"/>
    <property type="molecule type" value="Genomic_DNA"/>
</dbReference>
<reference evidence="9 10" key="1">
    <citation type="submission" date="2019-12" db="EMBL/GenBank/DDBJ databases">
        <authorList>
            <person name="Li M."/>
        </authorList>
    </citation>
    <scope>NUCLEOTIDE SEQUENCE [LARGE SCALE GENOMIC DNA]</scope>
    <source>
        <strain evidence="9 10">GBMRC 2046</strain>
    </source>
</reference>
<dbReference type="InterPro" id="IPR011102">
    <property type="entry name" value="Sig_transdc_His_kinase_HWE"/>
</dbReference>
<keyword evidence="3" id="KW-0597">Phosphoprotein</keyword>
<evidence type="ECO:0000256" key="3">
    <source>
        <dbReference type="ARBA" id="ARBA00022553"/>
    </source>
</evidence>
<organism evidence="9 10">
    <name type="scientific">Stappia sediminis</name>
    <dbReference type="NCBI Taxonomy" id="2692190"/>
    <lineage>
        <taxon>Bacteria</taxon>
        <taxon>Pseudomonadati</taxon>
        <taxon>Pseudomonadota</taxon>
        <taxon>Alphaproteobacteria</taxon>
        <taxon>Hyphomicrobiales</taxon>
        <taxon>Stappiaceae</taxon>
        <taxon>Stappia</taxon>
    </lineage>
</organism>
<sequence length="370" mass="40664">MPALHQEFFEVSVVLRIEVGVLMKSLSKVPHTAPPTDANLLRVLLRGMRKTGVAILYQDNSLNYIVAENLPEGWPASAEFIDKGDAAVFSADVVSRVDATKREVLQSGQPTRIEVPLSGDAGRQWYALSIEPDIGQNGHIVGLFSTIMDIGDIKRREEVLRALLREVSHRSKNLLAIIQSIATQTAKSSPTIETFLLAFRGRVHSLAHSQDLVTASDWRGADLCELAYAQVRLFAERDSPLFRISGVDAHLLPNAALHLGLAIHELAVNSAAKGVLAVSSGEIELRAQEMVAKDGEARLVVSWTESFDPDKVPNIYGEGPSEEGRKTRDFAKVVLGRVVPQALSADVEYEVEPGYVRYVLRIPPTQYERT</sequence>
<dbReference type="Gene3D" id="3.30.450.20">
    <property type="entry name" value="PAS domain"/>
    <property type="match status" value="1"/>
</dbReference>
<dbReference type="AlphaFoldDB" id="A0A7X3S629"/>
<dbReference type="RefSeq" id="WP_160773884.1">
    <property type="nucleotide sequence ID" value="NZ_WUMV01000001.1"/>
</dbReference>
<keyword evidence="4" id="KW-0808">Transferase</keyword>
<keyword evidence="10" id="KW-1185">Reference proteome</keyword>
<evidence type="ECO:0000256" key="1">
    <source>
        <dbReference type="ARBA" id="ARBA00000085"/>
    </source>
</evidence>
<dbReference type="Proteomes" id="UP000433101">
    <property type="component" value="Unassembled WGS sequence"/>
</dbReference>
<accession>A0A7X3S629</accession>
<evidence type="ECO:0000256" key="2">
    <source>
        <dbReference type="ARBA" id="ARBA00012438"/>
    </source>
</evidence>
<keyword evidence="5" id="KW-0547">Nucleotide-binding</keyword>
<dbReference type="GO" id="GO:0005524">
    <property type="term" value="F:ATP binding"/>
    <property type="evidence" value="ECO:0007669"/>
    <property type="project" value="UniProtKB-KW"/>
</dbReference>
<evidence type="ECO:0000256" key="5">
    <source>
        <dbReference type="ARBA" id="ARBA00022741"/>
    </source>
</evidence>
<dbReference type="InterPro" id="IPR035965">
    <property type="entry name" value="PAS-like_dom_sf"/>
</dbReference>
<evidence type="ECO:0000259" key="8">
    <source>
        <dbReference type="SMART" id="SM00911"/>
    </source>
</evidence>
<evidence type="ECO:0000256" key="6">
    <source>
        <dbReference type="ARBA" id="ARBA00022777"/>
    </source>
</evidence>
<dbReference type="PANTHER" id="PTHR41523">
    <property type="entry name" value="TWO-COMPONENT SYSTEM SENSOR PROTEIN"/>
    <property type="match status" value="1"/>
</dbReference>
<protein>
    <recommendedName>
        <fullName evidence="2">histidine kinase</fullName>
        <ecNumber evidence="2">2.7.13.3</ecNumber>
    </recommendedName>
</protein>
<proteinExistence type="predicted"/>
<evidence type="ECO:0000313" key="10">
    <source>
        <dbReference type="Proteomes" id="UP000433101"/>
    </source>
</evidence>
<comment type="catalytic activity">
    <reaction evidence="1">
        <text>ATP + protein L-histidine = ADP + protein N-phospho-L-histidine.</text>
        <dbReference type="EC" id="2.7.13.3"/>
    </reaction>
</comment>
<evidence type="ECO:0000256" key="7">
    <source>
        <dbReference type="ARBA" id="ARBA00022840"/>
    </source>
</evidence>
<dbReference type="SMART" id="SM00911">
    <property type="entry name" value="HWE_HK"/>
    <property type="match status" value="1"/>
</dbReference>
<dbReference type="GO" id="GO:0004673">
    <property type="term" value="F:protein histidine kinase activity"/>
    <property type="evidence" value="ECO:0007669"/>
    <property type="project" value="UniProtKB-EC"/>
</dbReference>
<comment type="caution">
    <text evidence="9">The sequence shown here is derived from an EMBL/GenBank/DDBJ whole genome shotgun (WGS) entry which is preliminary data.</text>
</comment>
<keyword evidence="6 9" id="KW-0418">Kinase</keyword>
<dbReference type="PANTHER" id="PTHR41523:SF7">
    <property type="entry name" value="HISTIDINE KINASE"/>
    <property type="match status" value="1"/>
</dbReference>
<gene>
    <name evidence="9" type="ORF">GR183_01900</name>
</gene>
<dbReference type="Pfam" id="PF07536">
    <property type="entry name" value="HWE_HK"/>
    <property type="match status" value="1"/>
</dbReference>
<feature type="domain" description="Signal transduction histidine kinase HWE region" evidence="8">
    <location>
        <begin position="166"/>
        <end position="248"/>
    </location>
</feature>
<name>A0A7X3S629_9HYPH</name>
<dbReference type="SUPFAM" id="SSF55785">
    <property type="entry name" value="PYP-like sensor domain (PAS domain)"/>
    <property type="match status" value="1"/>
</dbReference>
<evidence type="ECO:0000313" key="9">
    <source>
        <dbReference type="EMBL" id="MXN63643.1"/>
    </source>
</evidence>
<keyword evidence="7" id="KW-0067">ATP-binding</keyword>
<evidence type="ECO:0000256" key="4">
    <source>
        <dbReference type="ARBA" id="ARBA00022679"/>
    </source>
</evidence>